<comment type="caution">
    <text evidence="1">The sequence shown here is derived from an EMBL/GenBank/DDBJ whole genome shotgun (WGS) entry which is preliminary data.</text>
</comment>
<accession>A0AAQ4FM27</accession>
<dbReference type="PANTHER" id="PTHR30575">
    <property type="entry name" value="PEPTIDASE M20"/>
    <property type="match status" value="1"/>
</dbReference>
<dbReference type="AlphaFoldDB" id="A0AAQ4FM27"/>
<dbReference type="Proteomes" id="UP001321473">
    <property type="component" value="Unassembled WGS sequence"/>
</dbReference>
<dbReference type="Gene3D" id="3.40.630.10">
    <property type="entry name" value="Zn peptidases"/>
    <property type="match status" value="1"/>
</dbReference>
<organism evidence="1 2">
    <name type="scientific">Amblyomma americanum</name>
    <name type="common">Lone star tick</name>
    <dbReference type="NCBI Taxonomy" id="6943"/>
    <lineage>
        <taxon>Eukaryota</taxon>
        <taxon>Metazoa</taxon>
        <taxon>Ecdysozoa</taxon>
        <taxon>Arthropoda</taxon>
        <taxon>Chelicerata</taxon>
        <taxon>Arachnida</taxon>
        <taxon>Acari</taxon>
        <taxon>Parasitiformes</taxon>
        <taxon>Ixodida</taxon>
        <taxon>Ixodoidea</taxon>
        <taxon>Ixodidae</taxon>
        <taxon>Amblyomminae</taxon>
        <taxon>Amblyomma</taxon>
    </lineage>
</organism>
<reference evidence="1 2" key="1">
    <citation type="journal article" date="2023" name="Arcadia Sci">
        <title>De novo assembly of a long-read Amblyomma americanum tick genome.</title>
        <authorList>
            <person name="Chou S."/>
            <person name="Poskanzer K.E."/>
            <person name="Rollins M."/>
            <person name="Thuy-Boun P.S."/>
        </authorList>
    </citation>
    <scope>NUCLEOTIDE SEQUENCE [LARGE SCALE GENOMIC DNA]</scope>
    <source>
        <strain evidence="1">F_SG_1</strain>
        <tissue evidence="1">Salivary glands</tissue>
    </source>
</reference>
<dbReference type="Gene3D" id="3.30.70.360">
    <property type="match status" value="1"/>
</dbReference>
<dbReference type="GO" id="GO:0071713">
    <property type="term" value="F:para-aminobenzoyl-glutamate hydrolase activity"/>
    <property type="evidence" value="ECO:0007669"/>
    <property type="project" value="TreeGrafter"/>
</dbReference>
<dbReference type="PANTHER" id="PTHR30575:SF0">
    <property type="entry name" value="XAA-ARG DIPEPTIDASE"/>
    <property type="match status" value="1"/>
</dbReference>
<keyword evidence="2" id="KW-1185">Reference proteome</keyword>
<dbReference type="GO" id="GO:0046657">
    <property type="term" value="P:folic acid catabolic process"/>
    <property type="evidence" value="ECO:0007669"/>
    <property type="project" value="TreeGrafter"/>
</dbReference>
<name>A0AAQ4FM27_AMBAM</name>
<evidence type="ECO:0000313" key="2">
    <source>
        <dbReference type="Proteomes" id="UP001321473"/>
    </source>
</evidence>
<proteinExistence type="predicted"/>
<feature type="non-terminal residue" evidence="1">
    <location>
        <position position="98"/>
    </location>
</feature>
<protein>
    <submittedName>
        <fullName evidence="1">Uncharacterized protein</fullName>
    </submittedName>
</protein>
<dbReference type="GO" id="GO:0005737">
    <property type="term" value="C:cytoplasm"/>
    <property type="evidence" value="ECO:0007669"/>
    <property type="project" value="TreeGrafter"/>
</dbReference>
<gene>
    <name evidence="1" type="ORF">V5799_021954</name>
</gene>
<evidence type="ECO:0000313" key="1">
    <source>
        <dbReference type="EMBL" id="KAK8788270.1"/>
    </source>
</evidence>
<dbReference type="EMBL" id="JARKHS020001000">
    <property type="protein sequence ID" value="KAK8788270.1"/>
    <property type="molecule type" value="Genomic_DNA"/>
</dbReference>
<dbReference type="GO" id="GO:0016805">
    <property type="term" value="F:dipeptidase activity"/>
    <property type="evidence" value="ECO:0007669"/>
    <property type="project" value="TreeGrafter"/>
</dbReference>
<sequence>MSRMPGRLKGNDLVCGTRMQELMLRAGALKDVDAVVMVHLSAVNDVAPPFMAVAKVRVRYTARASYVEGAPTCAVNALDAAVAAYTSAAAMHQHMRPR</sequence>
<dbReference type="InterPro" id="IPR052030">
    <property type="entry name" value="Peptidase_M20/M20A_hydrolases"/>
</dbReference>